<dbReference type="SUPFAM" id="SSF103473">
    <property type="entry name" value="MFS general substrate transporter"/>
    <property type="match status" value="1"/>
</dbReference>
<accession>A0A1H9R8D8</accession>
<feature type="transmembrane region" description="Helical" evidence="6">
    <location>
        <begin position="169"/>
        <end position="189"/>
    </location>
</feature>
<keyword evidence="9" id="KW-1185">Reference proteome</keyword>
<dbReference type="InterPro" id="IPR036259">
    <property type="entry name" value="MFS_trans_sf"/>
</dbReference>
<feature type="transmembrane region" description="Helical" evidence="6">
    <location>
        <begin position="242"/>
        <end position="262"/>
    </location>
</feature>
<sequence length="401" mass="41664">MSEHQNPSRVVTAAILASSSLTVMANATISPGLAGLEAHFSDVPNIRTLAGLVVTLPSLFVILFAGLFGWLADRFDRRHLLAIGMVIYAIGGVSGIFLSSIESILVGRAILGVGVAGTMTLAITLAGDMWQGEARQRFLGLQASSMAAGGAIFMTIGGVLASLDWRYPFLVYLFAIPIAILVQIALAPVNTRPQGNADGSGNTQAREPFPWARLGPVYLAAVLFMVAFYLVPTRLPFLLSDLGVTSPSAVAMAMAGATLVSIPGSAFYGRLRRYLSGLGVFGLGFSLMGLGLLTISQSGGLAGALLGTLIMGSGMGTLMPNFSTFIMNRLPDSQRGRGSGLLTTSIFSGQFLSPILSAPVGEVVGLQNVFIVFGGVVLLIGLCLAVAAMRAPGPMQRPAEA</sequence>
<dbReference type="Gene3D" id="1.20.1250.20">
    <property type="entry name" value="MFS general substrate transporter like domains"/>
    <property type="match status" value="1"/>
</dbReference>
<dbReference type="InterPro" id="IPR011701">
    <property type="entry name" value="MFS"/>
</dbReference>
<feature type="transmembrane region" description="Helical" evidence="6">
    <location>
        <begin position="369"/>
        <end position="389"/>
    </location>
</feature>
<feature type="transmembrane region" description="Helical" evidence="6">
    <location>
        <begin position="274"/>
        <end position="295"/>
    </location>
</feature>
<evidence type="ECO:0000256" key="2">
    <source>
        <dbReference type="ARBA" id="ARBA00022475"/>
    </source>
</evidence>
<dbReference type="PROSITE" id="PS50850">
    <property type="entry name" value="MFS"/>
    <property type="match status" value="1"/>
</dbReference>
<evidence type="ECO:0000256" key="1">
    <source>
        <dbReference type="ARBA" id="ARBA00004651"/>
    </source>
</evidence>
<dbReference type="Pfam" id="PF07690">
    <property type="entry name" value="MFS_1"/>
    <property type="match status" value="1"/>
</dbReference>
<dbReference type="GO" id="GO:0022857">
    <property type="term" value="F:transmembrane transporter activity"/>
    <property type="evidence" value="ECO:0007669"/>
    <property type="project" value="InterPro"/>
</dbReference>
<evidence type="ECO:0000256" key="5">
    <source>
        <dbReference type="ARBA" id="ARBA00023136"/>
    </source>
</evidence>
<dbReference type="GO" id="GO:0005886">
    <property type="term" value="C:plasma membrane"/>
    <property type="evidence" value="ECO:0007669"/>
    <property type="project" value="UniProtKB-SubCell"/>
</dbReference>
<feature type="transmembrane region" description="Helical" evidence="6">
    <location>
        <begin position="210"/>
        <end position="230"/>
    </location>
</feature>
<dbReference type="AlphaFoldDB" id="A0A1H9R8D8"/>
<feature type="transmembrane region" description="Helical" evidence="6">
    <location>
        <begin position="49"/>
        <end position="72"/>
    </location>
</feature>
<dbReference type="InterPro" id="IPR020846">
    <property type="entry name" value="MFS_dom"/>
</dbReference>
<reference evidence="8 9" key="1">
    <citation type="submission" date="2016-10" db="EMBL/GenBank/DDBJ databases">
        <authorList>
            <person name="de Groot N.N."/>
        </authorList>
    </citation>
    <scope>NUCLEOTIDE SEQUENCE [LARGE SCALE GENOMIC DNA]</scope>
    <source>
        <strain evidence="8 9">DSM 23042</strain>
    </source>
</reference>
<evidence type="ECO:0000313" key="8">
    <source>
        <dbReference type="EMBL" id="SER68930.1"/>
    </source>
</evidence>
<evidence type="ECO:0000256" key="6">
    <source>
        <dbReference type="SAM" id="Phobius"/>
    </source>
</evidence>
<dbReference type="EMBL" id="FOGU01000002">
    <property type="protein sequence ID" value="SER68930.1"/>
    <property type="molecule type" value="Genomic_DNA"/>
</dbReference>
<keyword evidence="5 6" id="KW-0472">Membrane</keyword>
<dbReference type="CDD" id="cd17473">
    <property type="entry name" value="MFS_arabinose_efflux_permease_like"/>
    <property type="match status" value="1"/>
</dbReference>
<keyword evidence="3 6" id="KW-0812">Transmembrane</keyword>
<proteinExistence type="predicted"/>
<name>A0A1H9R8D8_9RHOB</name>
<feature type="transmembrane region" description="Helical" evidence="6">
    <location>
        <begin position="301"/>
        <end position="319"/>
    </location>
</feature>
<feature type="transmembrane region" description="Helical" evidence="6">
    <location>
        <begin position="79"/>
        <end position="98"/>
    </location>
</feature>
<keyword evidence="2" id="KW-1003">Cell membrane</keyword>
<dbReference type="InterPro" id="IPR050189">
    <property type="entry name" value="MFS_Efflux_Transporters"/>
</dbReference>
<feature type="domain" description="Major facilitator superfamily (MFS) profile" evidence="7">
    <location>
        <begin position="11"/>
        <end position="392"/>
    </location>
</feature>
<feature type="transmembrane region" description="Helical" evidence="6">
    <location>
        <begin position="104"/>
        <end position="126"/>
    </location>
</feature>
<comment type="subcellular location">
    <subcellularLocation>
        <location evidence="1">Cell membrane</location>
        <topology evidence="1">Multi-pass membrane protein</topology>
    </subcellularLocation>
</comment>
<evidence type="ECO:0000256" key="3">
    <source>
        <dbReference type="ARBA" id="ARBA00022692"/>
    </source>
</evidence>
<organism evidence="8 9">
    <name type="scientific">Tranquillimonas rosea</name>
    <dbReference type="NCBI Taxonomy" id="641238"/>
    <lineage>
        <taxon>Bacteria</taxon>
        <taxon>Pseudomonadati</taxon>
        <taxon>Pseudomonadota</taxon>
        <taxon>Alphaproteobacteria</taxon>
        <taxon>Rhodobacterales</taxon>
        <taxon>Roseobacteraceae</taxon>
        <taxon>Tranquillimonas</taxon>
    </lineage>
</organism>
<protein>
    <submittedName>
        <fullName evidence="8">Predicted arabinose efflux permease, MFS family</fullName>
    </submittedName>
</protein>
<keyword evidence="4 6" id="KW-1133">Transmembrane helix</keyword>
<evidence type="ECO:0000259" key="7">
    <source>
        <dbReference type="PROSITE" id="PS50850"/>
    </source>
</evidence>
<dbReference type="OrthoDB" id="9812221at2"/>
<dbReference type="PANTHER" id="PTHR43124">
    <property type="entry name" value="PURINE EFFLUX PUMP PBUE"/>
    <property type="match status" value="1"/>
</dbReference>
<feature type="transmembrane region" description="Helical" evidence="6">
    <location>
        <begin position="340"/>
        <end position="357"/>
    </location>
</feature>
<gene>
    <name evidence="8" type="ORF">SAMN04490244_102166</name>
</gene>
<dbReference type="PANTHER" id="PTHR43124:SF3">
    <property type="entry name" value="CHLORAMPHENICOL EFFLUX PUMP RV0191"/>
    <property type="match status" value="1"/>
</dbReference>
<evidence type="ECO:0000256" key="4">
    <source>
        <dbReference type="ARBA" id="ARBA00022989"/>
    </source>
</evidence>
<dbReference type="RefSeq" id="WP_092688694.1">
    <property type="nucleotide sequence ID" value="NZ_FOGU01000002.1"/>
</dbReference>
<evidence type="ECO:0000313" key="9">
    <source>
        <dbReference type="Proteomes" id="UP000198885"/>
    </source>
</evidence>
<feature type="transmembrane region" description="Helical" evidence="6">
    <location>
        <begin position="138"/>
        <end position="163"/>
    </location>
</feature>
<dbReference type="Proteomes" id="UP000198885">
    <property type="component" value="Unassembled WGS sequence"/>
</dbReference>